<dbReference type="InterPro" id="IPR008927">
    <property type="entry name" value="6-PGluconate_DH-like_C_sf"/>
</dbReference>
<keyword evidence="4" id="KW-0566">Pantothenate biosynthesis</keyword>
<dbReference type="SUPFAM" id="SSF48179">
    <property type="entry name" value="6-phosphogluconate dehydrogenase C-terminal domain-like"/>
    <property type="match status" value="1"/>
</dbReference>
<dbReference type="InterPro" id="IPR036291">
    <property type="entry name" value="NAD(P)-bd_dom_sf"/>
</dbReference>
<comment type="pathway">
    <text evidence="4">Cofactor biosynthesis; (R)-pantothenate biosynthesis; (R)-pantoate from 3-methyl-2-oxobutanoate: step 2/2.</text>
</comment>
<organism evidence="7 8">
    <name type="scientific">Oceanobacillus profundus</name>
    <dbReference type="NCBI Taxonomy" id="372463"/>
    <lineage>
        <taxon>Bacteria</taxon>
        <taxon>Bacillati</taxon>
        <taxon>Bacillota</taxon>
        <taxon>Bacilli</taxon>
        <taxon>Bacillales</taxon>
        <taxon>Bacillaceae</taxon>
        <taxon>Oceanobacillus</taxon>
    </lineage>
</organism>
<dbReference type="GO" id="GO:0008677">
    <property type="term" value="F:2-dehydropantoate 2-reductase activity"/>
    <property type="evidence" value="ECO:0007669"/>
    <property type="project" value="UniProtKB-EC"/>
</dbReference>
<dbReference type="PANTHER" id="PTHR21708:SF26">
    <property type="entry name" value="2-DEHYDROPANTOATE 2-REDUCTASE"/>
    <property type="match status" value="1"/>
</dbReference>
<keyword evidence="3 4" id="KW-0560">Oxidoreductase</keyword>
<dbReference type="PANTHER" id="PTHR21708">
    <property type="entry name" value="PROBABLE 2-DEHYDROPANTOATE 2-REDUCTASE"/>
    <property type="match status" value="1"/>
</dbReference>
<accession>A0A417YIH4</accession>
<dbReference type="Pfam" id="PF02558">
    <property type="entry name" value="ApbA"/>
    <property type="match status" value="1"/>
</dbReference>
<dbReference type="EMBL" id="QWEH01000005">
    <property type="protein sequence ID" value="RHW32695.1"/>
    <property type="molecule type" value="Genomic_DNA"/>
</dbReference>
<dbReference type="InterPro" id="IPR003710">
    <property type="entry name" value="ApbA"/>
</dbReference>
<dbReference type="InterPro" id="IPR013332">
    <property type="entry name" value="KPR_N"/>
</dbReference>
<dbReference type="Gene3D" id="3.40.50.720">
    <property type="entry name" value="NAD(P)-binding Rossmann-like Domain"/>
    <property type="match status" value="1"/>
</dbReference>
<evidence type="ECO:0000313" key="7">
    <source>
        <dbReference type="EMBL" id="RHW32695.1"/>
    </source>
</evidence>
<reference evidence="7 8" key="1">
    <citation type="journal article" date="2007" name="Int. J. Syst. Evol. Microbiol.">
        <title>Oceanobacillus profundus sp. nov., isolated from a deep-sea sediment core.</title>
        <authorList>
            <person name="Kim Y.G."/>
            <person name="Choi D.H."/>
            <person name="Hyun S."/>
            <person name="Cho B.C."/>
        </authorList>
    </citation>
    <scope>NUCLEOTIDE SEQUENCE [LARGE SCALE GENOMIC DNA]</scope>
    <source>
        <strain evidence="7 8">DSM 18246</strain>
    </source>
</reference>
<dbReference type="GO" id="GO:0015940">
    <property type="term" value="P:pantothenate biosynthetic process"/>
    <property type="evidence" value="ECO:0007669"/>
    <property type="project" value="UniProtKB-UniPathway"/>
</dbReference>
<dbReference type="InterPro" id="IPR013328">
    <property type="entry name" value="6PGD_dom2"/>
</dbReference>
<dbReference type="Pfam" id="PF08546">
    <property type="entry name" value="ApbA_C"/>
    <property type="match status" value="1"/>
</dbReference>
<proteinExistence type="inferred from homology"/>
<dbReference type="SUPFAM" id="SSF51735">
    <property type="entry name" value="NAD(P)-binding Rossmann-fold domains"/>
    <property type="match status" value="1"/>
</dbReference>
<feature type="domain" description="Ketopantoate reductase C-terminal" evidence="6">
    <location>
        <begin position="177"/>
        <end position="298"/>
    </location>
</feature>
<protein>
    <recommendedName>
        <fullName evidence="4">2-dehydropantoate 2-reductase</fullName>
        <ecNumber evidence="4">1.1.1.169</ecNumber>
    </recommendedName>
    <alternativeName>
        <fullName evidence="4">Ketopantoate reductase</fullName>
    </alternativeName>
</protein>
<evidence type="ECO:0000256" key="4">
    <source>
        <dbReference type="RuleBase" id="RU362068"/>
    </source>
</evidence>
<dbReference type="OrthoDB" id="9793586at2"/>
<dbReference type="InterPro" id="IPR051402">
    <property type="entry name" value="KPR-Related"/>
</dbReference>
<evidence type="ECO:0000259" key="6">
    <source>
        <dbReference type="Pfam" id="PF08546"/>
    </source>
</evidence>
<gene>
    <name evidence="7" type="ORF">D1B32_10240</name>
</gene>
<comment type="caution">
    <text evidence="7">The sequence shown here is derived from an EMBL/GenBank/DDBJ whole genome shotgun (WGS) entry which is preliminary data.</text>
</comment>
<evidence type="ECO:0000259" key="5">
    <source>
        <dbReference type="Pfam" id="PF02558"/>
    </source>
</evidence>
<evidence type="ECO:0000313" key="8">
    <source>
        <dbReference type="Proteomes" id="UP000285456"/>
    </source>
</evidence>
<dbReference type="AlphaFoldDB" id="A0A417YIH4"/>
<evidence type="ECO:0000256" key="3">
    <source>
        <dbReference type="ARBA" id="ARBA00023002"/>
    </source>
</evidence>
<sequence>MKKIQSVALIGLGAIGAAYGSKLHTLLDSDFTVVASKDRINRYTANGLDVDNTMFHFNYKTPETNADPVDLVIFAVKNDQLEQALTDMKYYIGPDTIILSLLNGISSEEEIYNRKLNNHILYSMCVGIDAVRRDNRIRFSSIGKICFGEKDRSLSKDVLAAKDLFERAGIPYEIPEDIWHTIWAKFMFNVGINQVSAVLRAPYKYFQEVPSLHEWMEQAMYEVVAISQKVGVNLTEADVHSYRPILMKLSPDGQTSMLQDIVEERKTEVEYFAGKVCELGRKYGIPTPINDQLYQLILIIEDMASIK</sequence>
<keyword evidence="8" id="KW-1185">Reference proteome</keyword>
<feature type="domain" description="Ketopantoate reductase N-terminal" evidence="5">
    <location>
        <begin position="7"/>
        <end position="150"/>
    </location>
</feature>
<dbReference type="Proteomes" id="UP000285456">
    <property type="component" value="Unassembled WGS sequence"/>
</dbReference>
<comment type="catalytic activity">
    <reaction evidence="4">
        <text>(R)-pantoate + NADP(+) = 2-dehydropantoate + NADPH + H(+)</text>
        <dbReference type="Rhea" id="RHEA:16233"/>
        <dbReference type="ChEBI" id="CHEBI:11561"/>
        <dbReference type="ChEBI" id="CHEBI:15378"/>
        <dbReference type="ChEBI" id="CHEBI:15980"/>
        <dbReference type="ChEBI" id="CHEBI:57783"/>
        <dbReference type="ChEBI" id="CHEBI:58349"/>
        <dbReference type="EC" id="1.1.1.169"/>
    </reaction>
</comment>
<dbReference type="InterPro" id="IPR013752">
    <property type="entry name" value="KPA_reductase"/>
</dbReference>
<evidence type="ECO:0000256" key="1">
    <source>
        <dbReference type="ARBA" id="ARBA00007870"/>
    </source>
</evidence>
<comment type="function">
    <text evidence="4">Catalyzes the NADPH-dependent reduction of ketopantoate into pantoic acid.</text>
</comment>
<dbReference type="EC" id="1.1.1.169" evidence="4"/>
<dbReference type="Gene3D" id="1.10.1040.10">
    <property type="entry name" value="N-(1-d-carboxylethyl)-l-norvaline Dehydrogenase, domain 2"/>
    <property type="match status" value="1"/>
</dbReference>
<dbReference type="NCBIfam" id="TIGR00745">
    <property type="entry name" value="apbA_panE"/>
    <property type="match status" value="1"/>
</dbReference>
<comment type="similarity">
    <text evidence="1 4">Belongs to the ketopantoate reductase family.</text>
</comment>
<evidence type="ECO:0000256" key="2">
    <source>
        <dbReference type="ARBA" id="ARBA00022857"/>
    </source>
</evidence>
<keyword evidence="2 4" id="KW-0521">NADP</keyword>
<dbReference type="RefSeq" id="WP_118889270.1">
    <property type="nucleotide sequence ID" value="NZ_PHUT01000005.1"/>
</dbReference>
<name>A0A417YIH4_9BACI</name>
<dbReference type="UniPathway" id="UPA00028">
    <property type="reaction ID" value="UER00004"/>
</dbReference>
<dbReference type="GO" id="GO:0005737">
    <property type="term" value="C:cytoplasm"/>
    <property type="evidence" value="ECO:0007669"/>
    <property type="project" value="TreeGrafter"/>
</dbReference>